<keyword evidence="6" id="KW-0808">Transferase</keyword>
<evidence type="ECO:0000256" key="7">
    <source>
        <dbReference type="ARBA" id="ARBA00023141"/>
    </source>
</evidence>
<dbReference type="PANTHER" id="PTHR21090">
    <property type="entry name" value="AROM/DEHYDROQUINATE SYNTHASE"/>
    <property type="match status" value="1"/>
</dbReference>
<name>A0A6J5Z9H8_9ZZZZ</name>
<dbReference type="PIRSF" id="PIRSF000505">
    <property type="entry name" value="EPSPS"/>
    <property type="match status" value="1"/>
</dbReference>
<dbReference type="GO" id="GO:0003866">
    <property type="term" value="F:3-phosphoshikimate 1-carboxyvinyltransferase activity"/>
    <property type="evidence" value="ECO:0007669"/>
    <property type="project" value="UniProtKB-EC"/>
</dbReference>
<sequence>MNALIEPAERLKGKLTAPADKSISHRAAILAAMADEPVLITNYLEAADTLSTLEAVQQLGALVERRAEGLMIRGVGLRNAQSPDKPIDVGNAGTLIRLLPGWLAGQQGSSFELDGDASIRRRPIDRVAEPLRLMGARIDATDESFAPFSVEGAPLTGIDYRLPVASAQVKSCIALAALLAEGPTTITEPDPSRDHTERLLVQAGVKIEREGDRLTVFPTDELTLPDEIMIPSDASSAAFAIAAAVLVPGSRLLVENCSVNWTRSGFIEIAKRMGAVIVTDLESRPKEGVIPQDEPVSDVDVTAGPLKPTTVTATEVPLAVDELPLIGLMACFAEGETRVEGAGELRLKESDRISAVVKVLNDLGGEAEATADGFVVNGHGFLRGGTVDSEGDHRIAMLGVVAGLASREGVEVRGVDAAAVSYPSFLDDIAALR</sequence>
<dbReference type="Gene3D" id="3.65.10.10">
    <property type="entry name" value="Enolpyruvate transferase domain"/>
    <property type="match status" value="2"/>
</dbReference>
<dbReference type="InterPro" id="IPR036968">
    <property type="entry name" value="Enolpyruvate_Tfrase_sf"/>
</dbReference>
<dbReference type="FunFam" id="3.65.10.10:FF:000005">
    <property type="entry name" value="3-phosphoshikimate 1-carboxyvinyltransferase"/>
    <property type="match status" value="1"/>
</dbReference>
<dbReference type="GO" id="GO:0009423">
    <property type="term" value="P:chorismate biosynthetic process"/>
    <property type="evidence" value="ECO:0007669"/>
    <property type="project" value="UniProtKB-UniPathway"/>
</dbReference>
<comment type="pathway">
    <text evidence="1">Metabolic intermediate biosynthesis; chorismate biosynthesis; chorismate from D-erythrose 4-phosphate and phosphoenolpyruvate: step 6/7.</text>
</comment>
<evidence type="ECO:0000256" key="2">
    <source>
        <dbReference type="ARBA" id="ARBA00009948"/>
    </source>
</evidence>
<dbReference type="AlphaFoldDB" id="A0A6J5Z9H8"/>
<dbReference type="InterPro" id="IPR023193">
    <property type="entry name" value="EPSP_synthase_CS"/>
</dbReference>
<proteinExistence type="inferred from homology"/>
<dbReference type="InterPro" id="IPR001986">
    <property type="entry name" value="Enolpyruvate_Tfrase_dom"/>
</dbReference>
<dbReference type="GO" id="GO:0009073">
    <property type="term" value="P:aromatic amino acid family biosynthetic process"/>
    <property type="evidence" value="ECO:0007669"/>
    <property type="project" value="UniProtKB-KW"/>
</dbReference>
<gene>
    <name evidence="10" type="ORF">UFOPK3522_00446</name>
</gene>
<evidence type="ECO:0000259" key="9">
    <source>
        <dbReference type="Pfam" id="PF00275"/>
    </source>
</evidence>
<evidence type="ECO:0000313" key="10">
    <source>
        <dbReference type="EMBL" id="CAB4339311.1"/>
    </source>
</evidence>
<evidence type="ECO:0000256" key="1">
    <source>
        <dbReference type="ARBA" id="ARBA00004811"/>
    </source>
</evidence>
<evidence type="ECO:0000256" key="6">
    <source>
        <dbReference type="ARBA" id="ARBA00022679"/>
    </source>
</evidence>
<dbReference type="InterPro" id="IPR013792">
    <property type="entry name" value="RNA3'P_cycl/enolpyr_Trfase_a/b"/>
</dbReference>
<keyword evidence="5" id="KW-0028">Amino-acid biosynthesis</keyword>
<dbReference type="EC" id="2.5.1.19" evidence="3"/>
<comment type="similarity">
    <text evidence="2">Belongs to the EPSP synthase family.</text>
</comment>
<reference evidence="10" key="1">
    <citation type="submission" date="2020-05" db="EMBL/GenBank/DDBJ databases">
        <authorList>
            <person name="Chiriac C."/>
            <person name="Salcher M."/>
            <person name="Ghai R."/>
            <person name="Kavagutti S V."/>
        </authorList>
    </citation>
    <scope>NUCLEOTIDE SEQUENCE</scope>
</reference>
<dbReference type="Pfam" id="PF00275">
    <property type="entry name" value="EPSP_synthase"/>
    <property type="match status" value="1"/>
</dbReference>
<accession>A0A6J5Z9H8</accession>
<dbReference type="GO" id="GO:0008652">
    <property type="term" value="P:amino acid biosynthetic process"/>
    <property type="evidence" value="ECO:0007669"/>
    <property type="project" value="UniProtKB-KW"/>
</dbReference>
<dbReference type="EMBL" id="CAESAO010000024">
    <property type="protein sequence ID" value="CAB4339311.1"/>
    <property type="molecule type" value="Genomic_DNA"/>
</dbReference>
<keyword evidence="7" id="KW-0057">Aromatic amino acid biosynthesis</keyword>
<evidence type="ECO:0000256" key="5">
    <source>
        <dbReference type="ARBA" id="ARBA00022605"/>
    </source>
</evidence>
<organism evidence="10">
    <name type="scientific">freshwater metagenome</name>
    <dbReference type="NCBI Taxonomy" id="449393"/>
    <lineage>
        <taxon>unclassified sequences</taxon>
        <taxon>metagenomes</taxon>
        <taxon>ecological metagenomes</taxon>
    </lineage>
</organism>
<dbReference type="PROSITE" id="PS00885">
    <property type="entry name" value="EPSP_SYNTHASE_2"/>
    <property type="match status" value="1"/>
</dbReference>
<dbReference type="SUPFAM" id="SSF55205">
    <property type="entry name" value="EPT/RTPC-like"/>
    <property type="match status" value="1"/>
</dbReference>
<dbReference type="UniPathway" id="UPA00053">
    <property type="reaction ID" value="UER00089"/>
</dbReference>
<feature type="domain" description="Enolpyruvate transferase" evidence="9">
    <location>
        <begin position="6"/>
        <end position="428"/>
    </location>
</feature>
<protein>
    <recommendedName>
        <fullName evidence="3">3-phosphoshikimate 1-carboxyvinyltransferase</fullName>
        <ecNumber evidence="3">2.5.1.19</ecNumber>
    </recommendedName>
</protein>
<dbReference type="NCBIfam" id="TIGR01356">
    <property type="entry name" value="aroA"/>
    <property type="match status" value="1"/>
</dbReference>
<dbReference type="CDD" id="cd01556">
    <property type="entry name" value="EPSP_synthase"/>
    <property type="match status" value="1"/>
</dbReference>
<comment type="catalytic activity">
    <reaction evidence="8">
        <text>3-phosphoshikimate + phosphoenolpyruvate = 5-O-(1-carboxyvinyl)-3-phosphoshikimate + phosphate</text>
        <dbReference type="Rhea" id="RHEA:21256"/>
        <dbReference type="ChEBI" id="CHEBI:43474"/>
        <dbReference type="ChEBI" id="CHEBI:57701"/>
        <dbReference type="ChEBI" id="CHEBI:58702"/>
        <dbReference type="ChEBI" id="CHEBI:145989"/>
        <dbReference type="EC" id="2.5.1.19"/>
    </reaction>
    <physiologicalReaction direction="left-to-right" evidence="8">
        <dbReference type="Rhea" id="RHEA:21257"/>
    </physiologicalReaction>
</comment>
<evidence type="ECO:0000256" key="8">
    <source>
        <dbReference type="ARBA" id="ARBA00044633"/>
    </source>
</evidence>
<dbReference type="PANTHER" id="PTHR21090:SF5">
    <property type="entry name" value="PENTAFUNCTIONAL AROM POLYPEPTIDE"/>
    <property type="match status" value="1"/>
</dbReference>
<evidence type="ECO:0000256" key="4">
    <source>
        <dbReference type="ARBA" id="ARBA00022490"/>
    </source>
</evidence>
<dbReference type="HAMAP" id="MF_00210">
    <property type="entry name" value="EPSP_synth"/>
    <property type="match status" value="1"/>
</dbReference>
<dbReference type="InterPro" id="IPR006264">
    <property type="entry name" value="EPSP_synthase"/>
</dbReference>
<keyword evidence="4" id="KW-0963">Cytoplasm</keyword>
<evidence type="ECO:0000256" key="3">
    <source>
        <dbReference type="ARBA" id="ARBA00012450"/>
    </source>
</evidence>